<dbReference type="OrthoDB" id="9795675at2"/>
<dbReference type="PANTHER" id="PTHR42693:SF53">
    <property type="entry name" value="ENDO-4-O-SULFATASE"/>
    <property type="match status" value="1"/>
</dbReference>
<evidence type="ECO:0000259" key="6">
    <source>
        <dbReference type="Pfam" id="PF00884"/>
    </source>
</evidence>
<reference evidence="7 8" key="1">
    <citation type="journal article" date="2016" name="J. Microbiol.">
        <title>Dankookia rubra gen. nov., sp. nov., an alphaproteobacterium isolated from sediment of a shallow stream.</title>
        <authorList>
            <person name="Kim W.H."/>
            <person name="Kim D.H."/>
            <person name="Kang K."/>
            <person name="Ahn T.Y."/>
        </authorList>
    </citation>
    <scope>NUCLEOTIDE SEQUENCE [LARGE SCALE GENOMIC DNA]</scope>
    <source>
        <strain evidence="7 8">JCM30602</strain>
    </source>
</reference>
<evidence type="ECO:0000313" key="8">
    <source>
        <dbReference type="Proteomes" id="UP000295096"/>
    </source>
</evidence>
<dbReference type="AlphaFoldDB" id="A0A4R5QMX9"/>
<evidence type="ECO:0000313" key="7">
    <source>
        <dbReference type="EMBL" id="TDH64141.1"/>
    </source>
</evidence>
<dbReference type="SUPFAM" id="SSF53649">
    <property type="entry name" value="Alkaline phosphatase-like"/>
    <property type="match status" value="1"/>
</dbReference>
<comment type="similarity">
    <text evidence="1">Belongs to the sulfatase family.</text>
</comment>
<evidence type="ECO:0000256" key="3">
    <source>
        <dbReference type="ARBA" id="ARBA00022801"/>
    </source>
</evidence>
<evidence type="ECO:0000256" key="1">
    <source>
        <dbReference type="ARBA" id="ARBA00008779"/>
    </source>
</evidence>
<dbReference type="InterPro" id="IPR050738">
    <property type="entry name" value="Sulfatase"/>
</dbReference>
<dbReference type="Gene3D" id="3.40.720.10">
    <property type="entry name" value="Alkaline Phosphatase, subunit A"/>
    <property type="match status" value="1"/>
</dbReference>
<sequence length="668" mass="72835">MVVARFYSLYVPVFQRMAPGGRCPRNRIQASGCRQPAGQASGSSGPAGPGAWGSKNCMERRDFLRSAGLAATSALAGAAEARQPEPGPQPNILFILVDELRFPSVFPTGIHDVDGFLARFMPNLHGLWQRGVKFGSHYTAASACTPSRGVLVTGLYSQQSWVCVTLTNTPGSVSPTPVLNPAFPTYGRLLREAGYQTPYIGKWHLSFDMRQLEIYGFDGLLAPDPTGFNLQGTVGDEKNGYRNDQDIADKAVEWLGARTPDEQPWCCTVSFVNPHDQQFFWAGTEFQTYNALFTDPALQPVIEYSTPDNPPLVSWDDDPLKTVPDLGFPALPPNWESAATLQANKPSTQLFGRTAQAAVWGDIAQDPAQAGFTAQPYPGVDGVGLGVAPYAYWQRALNSYANIMGIVDQRIGEVLGALPKAVAENTVIVFASDHGEYAGAHGYVAGKLLSCYEEAYHVPLIVVDPTQRFTGDIHAIRTGLTSSVDFTPMLVSLGHNGSTDWQRGRLGRIYAKRHDMLPMLKSAQAPGRPYVLLATDELLPARLNFNDAPTHIVGIRTDKAKLGTYAKWAELSTRIIADSVELEFYDYATAEGLAELASTPDDPRARALLRLLERLIPQELQERLPGGLGLVQDLQRELYLLLAQKVLAPDGTSPVRDALRGLGYGREF</sequence>
<evidence type="ECO:0000256" key="2">
    <source>
        <dbReference type="ARBA" id="ARBA00022723"/>
    </source>
</evidence>
<dbReference type="GO" id="GO:0046872">
    <property type="term" value="F:metal ion binding"/>
    <property type="evidence" value="ECO:0007669"/>
    <property type="project" value="UniProtKB-KW"/>
</dbReference>
<gene>
    <name evidence="7" type="ORF">E2C06_01980</name>
</gene>
<protein>
    <submittedName>
        <fullName evidence="7">Sulfatase</fullName>
    </submittedName>
</protein>
<dbReference type="GO" id="GO:0004065">
    <property type="term" value="F:arylsulfatase activity"/>
    <property type="evidence" value="ECO:0007669"/>
    <property type="project" value="TreeGrafter"/>
</dbReference>
<keyword evidence="2" id="KW-0479">Metal-binding</keyword>
<feature type="region of interest" description="Disordered" evidence="5">
    <location>
        <begin position="29"/>
        <end position="52"/>
    </location>
</feature>
<name>A0A4R5QMX9_9PROT</name>
<dbReference type="InterPro" id="IPR017850">
    <property type="entry name" value="Alkaline_phosphatase_core_sf"/>
</dbReference>
<evidence type="ECO:0000256" key="4">
    <source>
        <dbReference type="ARBA" id="ARBA00022837"/>
    </source>
</evidence>
<feature type="domain" description="Sulfatase N-terminal" evidence="6">
    <location>
        <begin position="90"/>
        <end position="493"/>
    </location>
</feature>
<dbReference type="Pfam" id="PF00884">
    <property type="entry name" value="Sulfatase"/>
    <property type="match status" value="1"/>
</dbReference>
<dbReference type="PROSITE" id="PS00149">
    <property type="entry name" value="SULFATASE_2"/>
    <property type="match status" value="1"/>
</dbReference>
<dbReference type="InterPro" id="IPR000917">
    <property type="entry name" value="Sulfatase_N"/>
</dbReference>
<dbReference type="InterPro" id="IPR024607">
    <property type="entry name" value="Sulfatase_CS"/>
</dbReference>
<dbReference type="Proteomes" id="UP000295096">
    <property type="component" value="Unassembled WGS sequence"/>
</dbReference>
<organism evidence="7 8">
    <name type="scientific">Dankookia rubra</name>
    <dbReference type="NCBI Taxonomy" id="1442381"/>
    <lineage>
        <taxon>Bacteria</taxon>
        <taxon>Pseudomonadati</taxon>
        <taxon>Pseudomonadota</taxon>
        <taxon>Alphaproteobacteria</taxon>
        <taxon>Acetobacterales</taxon>
        <taxon>Roseomonadaceae</taxon>
        <taxon>Dankookia</taxon>
    </lineage>
</organism>
<evidence type="ECO:0000256" key="5">
    <source>
        <dbReference type="SAM" id="MobiDB-lite"/>
    </source>
</evidence>
<feature type="compositionally biased region" description="Low complexity" evidence="5">
    <location>
        <begin position="35"/>
        <end position="44"/>
    </location>
</feature>
<dbReference type="PANTHER" id="PTHR42693">
    <property type="entry name" value="ARYLSULFATASE FAMILY MEMBER"/>
    <property type="match status" value="1"/>
</dbReference>
<keyword evidence="8" id="KW-1185">Reference proteome</keyword>
<comment type="caution">
    <text evidence="7">The sequence shown here is derived from an EMBL/GenBank/DDBJ whole genome shotgun (WGS) entry which is preliminary data.</text>
</comment>
<accession>A0A4R5QMX9</accession>
<keyword evidence="3" id="KW-0378">Hydrolase</keyword>
<keyword evidence="4" id="KW-0106">Calcium</keyword>
<proteinExistence type="inferred from homology"/>
<dbReference type="EMBL" id="SMSJ01000002">
    <property type="protein sequence ID" value="TDH64141.1"/>
    <property type="molecule type" value="Genomic_DNA"/>
</dbReference>